<feature type="domain" description="CMP/dCMP-type deaminase" evidence="2">
    <location>
        <begin position="5"/>
        <end position="126"/>
    </location>
</feature>
<dbReference type="CDD" id="cd01285">
    <property type="entry name" value="nucleoside_deaminase"/>
    <property type="match status" value="1"/>
</dbReference>
<evidence type="ECO:0000313" key="4">
    <source>
        <dbReference type="Proteomes" id="UP000831786"/>
    </source>
</evidence>
<dbReference type="RefSeq" id="WP_244727974.1">
    <property type="nucleotide sequence ID" value="NZ_CP095045.1"/>
</dbReference>
<organism evidence="3 4">
    <name type="scientific">Leucobacter allii</name>
    <dbReference type="NCBI Taxonomy" id="2932247"/>
    <lineage>
        <taxon>Bacteria</taxon>
        <taxon>Bacillati</taxon>
        <taxon>Actinomycetota</taxon>
        <taxon>Actinomycetes</taxon>
        <taxon>Micrococcales</taxon>
        <taxon>Microbacteriaceae</taxon>
        <taxon>Leucobacter</taxon>
    </lineage>
</organism>
<dbReference type="Pfam" id="PF00383">
    <property type="entry name" value="dCMP_cyt_deam_1"/>
    <property type="match status" value="1"/>
</dbReference>
<evidence type="ECO:0000256" key="1">
    <source>
        <dbReference type="SAM" id="MobiDB-lite"/>
    </source>
</evidence>
<evidence type="ECO:0000259" key="2">
    <source>
        <dbReference type="PROSITE" id="PS51747"/>
    </source>
</evidence>
<reference evidence="3 4" key="1">
    <citation type="submission" date="2022-04" db="EMBL/GenBank/DDBJ databases">
        <title>Leucobacter sp. isolated from rhizosphere of garlic.</title>
        <authorList>
            <person name="Won M."/>
            <person name="Lee C.-M."/>
            <person name="Woen H.-Y."/>
            <person name="Kwon S.-W."/>
        </authorList>
    </citation>
    <scope>NUCLEOTIDE SEQUENCE [LARGE SCALE GENOMIC DNA]</scope>
    <source>
        <strain evidence="3 4">H21R-40</strain>
    </source>
</reference>
<dbReference type="SUPFAM" id="SSF53927">
    <property type="entry name" value="Cytidine deaminase-like"/>
    <property type="match status" value="1"/>
</dbReference>
<dbReference type="InterPro" id="IPR016193">
    <property type="entry name" value="Cytidine_deaminase-like"/>
</dbReference>
<protein>
    <submittedName>
        <fullName evidence="3">Nucleoside deaminase</fullName>
    </submittedName>
</protein>
<accession>A0ABY4FLZ6</accession>
<dbReference type="PANTHER" id="PTHR11079:SF190">
    <property type="entry name" value="CYTOSINE DEAMINASE"/>
    <property type="match status" value="1"/>
</dbReference>
<dbReference type="PANTHER" id="PTHR11079">
    <property type="entry name" value="CYTOSINE DEAMINASE FAMILY MEMBER"/>
    <property type="match status" value="1"/>
</dbReference>
<sequence length="189" mass="20153">MPLNDEDRRFLDLAIDQARIGWEEGGVPIGAALVHHGADGPEVLAVGRNRRVQMGSVIRHGETDCLENAGRLPASVYRECTLYTTLSPCTMCAGTAILYEIPRIVIGENRSFEASEDWLRSRGAELVHADDAACRELMDRMMRERPEIWAEDIGVDASELAAEPAAAAPAGAERAGSAPTGADPAGAGA</sequence>
<feature type="region of interest" description="Disordered" evidence="1">
    <location>
        <begin position="160"/>
        <end position="189"/>
    </location>
</feature>
<dbReference type="Proteomes" id="UP000831786">
    <property type="component" value="Chromosome"/>
</dbReference>
<proteinExistence type="predicted"/>
<keyword evidence="4" id="KW-1185">Reference proteome</keyword>
<dbReference type="Gene3D" id="3.40.140.10">
    <property type="entry name" value="Cytidine Deaminase, domain 2"/>
    <property type="match status" value="1"/>
</dbReference>
<gene>
    <name evidence="3" type="ORF">MUN78_00085</name>
</gene>
<dbReference type="InterPro" id="IPR002125">
    <property type="entry name" value="CMP_dCMP_dom"/>
</dbReference>
<evidence type="ECO:0000313" key="3">
    <source>
        <dbReference type="EMBL" id="UOQ57283.1"/>
    </source>
</evidence>
<name>A0ABY4FLZ6_9MICO</name>
<dbReference type="PROSITE" id="PS51747">
    <property type="entry name" value="CYT_DCMP_DEAMINASES_2"/>
    <property type="match status" value="1"/>
</dbReference>
<dbReference type="EMBL" id="CP095045">
    <property type="protein sequence ID" value="UOQ57283.1"/>
    <property type="molecule type" value="Genomic_DNA"/>
</dbReference>